<dbReference type="InterPro" id="IPR001509">
    <property type="entry name" value="Epimerase_deHydtase"/>
</dbReference>
<protein>
    <submittedName>
        <fullName evidence="2">NAD(P)-dependent oxidoreductase</fullName>
    </submittedName>
</protein>
<sequence length="273" mass="28817">MAQFKFDGPVLVAGAGDVGGRLARLLADAGTEVITLRRREADAGPGIRALRADLAGGDGLQALPRACAALVFCAAPDAREEAAYRRLYIDGLSRLLAATEAPRVLLTSSTAVYAEDAGEWVDETTPARPPAFNGRVLLEAEALLSTRPGGVALRLTGLYGPGREWLLRRARAGEPGARRWGNRIHVQDAAGALAHLLALDAPAPLYLGSDDLPALECEVLAWVRACEGLEAAPAPPAGPETGRRVRNQRLRASGWAPAFTDYRAGYGPLLRSG</sequence>
<dbReference type="Gene3D" id="3.40.50.720">
    <property type="entry name" value="NAD(P)-binding Rossmann-like Domain"/>
    <property type="match status" value="1"/>
</dbReference>
<dbReference type="PANTHER" id="PTHR48079">
    <property type="entry name" value="PROTEIN YEEZ"/>
    <property type="match status" value="1"/>
</dbReference>
<dbReference type="AlphaFoldDB" id="A0A2P6MCY4"/>
<dbReference type="OrthoDB" id="9808276at2"/>
<keyword evidence="3" id="KW-1185">Reference proteome</keyword>
<dbReference type="InterPro" id="IPR036291">
    <property type="entry name" value="NAD(P)-bd_dom_sf"/>
</dbReference>
<dbReference type="Proteomes" id="UP000241736">
    <property type="component" value="Unassembled WGS sequence"/>
</dbReference>
<dbReference type="PANTHER" id="PTHR48079:SF6">
    <property type="entry name" value="NAD(P)-BINDING DOMAIN-CONTAINING PROTEIN-RELATED"/>
    <property type="match status" value="1"/>
</dbReference>
<comment type="caution">
    <text evidence="2">The sequence shown here is derived from an EMBL/GenBank/DDBJ whole genome shotgun (WGS) entry which is preliminary data.</text>
</comment>
<proteinExistence type="predicted"/>
<dbReference type="GO" id="GO:0004029">
    <property type="term" value="F:aldehyde dehydrogenase (NAD+) activity"/>
    <property type="evidence" value="ECO:0007669"/>
    <property type="project" value="TreeGrafter"/>
</dbReference>
<organism evidence="2 3">
    <name type="scientific">Arenimonas caeni</name>
    <dbReference type="NCBI Taxonomy" id="2058085"/>
    <lineage>
        <taxon>Bacteria</taxon>
        <taxon>Pseudomonadati</taxon>
        <taxon>Pseudomonadota</taxon>
        <taxon>Gammaproteobacteria</taxon>
        <taxon>Lysobacterales</taxon>
        <taxon>Lysobacteraceae</taxon>
        <taxon>Arenimonas</taxon>
    </lineage>
</organism>
<dbReference type="SUPFAM" id="SSF51735">
    <property type="entry name" value="NAD(P)-binding Rossmann-fold domains"/>
    <property type="match status" value="1"/>
</dbReference>
<dbReference type="EMBL" id="PVLF01000001">
    <property type="protein sequence ID" value="PRH83853.1"/>
    <property type="molecule type" value="Genomic_DNA"/>
</dbReference>
<gene>
    <name evidence="2" type="ORF">C6N40_01550</name>
</gene>
<evidence type="ECO:0000313" key="3">
    <source>
        <dbReference type="Proteomes" id="UP000241736"/>
    </source>
</evidence>
<name>A0A2P6MCY4_9GAMM</name>
<accession>A0A2P6MCY4</accession>
<dbReference type="RefSeq" id="WP_106989240.1">
    <property type="nucleotide sequence ID" value="NZ_JAVEVW010000175.1"/>
</dbReference>
<evidence type="ECO:0000313" key="2">
    <source>
        <dbReference type="EMBL" id="PRH83853.1"/>
    </source>
</evidence>
<reference evidence="2 3" key="1">
    <citation type="submission" date="2018-03" db="EMBL/GenBank/DDBJ databases">
        <title>Arenimonas caeni sp. nov., isolated from activated sludge.</title>
        <authorList>
            <person name="Liu H."/>
        </authorList>
    </citation>
    <scope>NUCLEOTIDE SEQUENCE [LARGE SCALE GENOMIC DNA]</scope>
    <source>
        <strain evidence="3">z29</strain>
    </source>
</reference>
<evidence type="ECO:0000259" key="1">
    <source>
        <dbReference type="Pfam" id="PF01370"/>
    </source>
</evidence>
<dbReference type="InterPro" id="IPR051783">
    <property type="entry name" value="NAD(P)-dependent_oxidoreduct"/>
</dbReference>
<dbReference type="Pfam" id="PF01370">
    <property type="entry name" value="Epimerase"/>
    <property type="match status" value="1"/>
</dbReference>
<feature type="domain" description="NAD-dependent epimerase/dehydratase" evidence="1">
    <location>
        <begin position="10"/>
        <end position="162"/>
    </location>
</feature>
<dbReference type="GO" id="GO:0005737">
    <property type="term" value="C:cytoplasm"/>
    <property type="evidence" value="ECO:0007669"/>
    <property type="project" value="TreeGrafter"/>
</dbReference>